<proteinExistence type="predicted"/>
<dbReference type="KEGG" id="pnd:Pla175_49620"/>
<evidence type="ECO:0000313" key="3">
    <source>
        <dbReference type="EMBL" id="QDU91533.1"/>
    </source>
</evidence>
<gene>
    <name evidence="3" type="ORF">Pla175_49620</name>
</gene>
<reference evidence="3 4" key="1">
    <citation type="submission" date="2019-02" db="EMBL/GenBank/DDBJ databases">
        <title>Deep-cultivation of Planctomycetes and their phenomic and genomic characterization uncovers novel biology.</title>
        <authorList>
            <person name="Wiegand S."/>
            <person name="Jogler M."/>
            <person name="Boedeker C."/>
            <person name="Pinto D."/>
            <person name="Vollmers J."/>
            <person name="Rivas-Marin E."/>
            <person name="Kohn T."/>
            <person name="Peeters S.H."/>
            <person name="Heuer A."/>
            <person name="Rast P."/>
            <person name="Oberbeckmann S."/>
            <person name="Bunk B."/>
            <person name="Jeske O."/>
            <person name="Meyerdierks A."/>
            <person name="Storesund J.E."/>
            <person name="Kallscheuer N."/>
            <person name="Luecker S."/>
            <person name="Lage O.M."/>
            <person name="Pohl T."/>
            <person name="Merkel B.J."/>
            <person name="Hornburger P."/>
            <person name="Mueller R.-W."/>
            <person name="Bruemmer F."/>
            <person name="Labrenz M."/>
            <person name="Spormann A.M."/>
            <person name="Op den Camp H."/>
            <person name="Overmann J."/>
            <person name="Amann R."/>
            <person name="Jetten M.S.M."/>
            <person name="Mascher T."/>
            <person name="Medema M.H."/>
            <person name="Devos D.P."/>
            <person name="Kaster A.-K."/>
            <person name="Ovreas L."/>
            <person name="Rohde M."/>
            <person name="Galperin M.Y."/>
            <person name="Jogler C."/>
        </authorList>
    </citation>
    <scope>NUCLEOTIDE SEQUENCE [LARGE SCALE GENOMIC DNA]</scope>
    <source>
        <strain evidence="3 4">Pla175</strain>
    </source>
</reference>
<feature type="signal peptide" evidence="1">
    <location>
        <begin position="1"/>
        <end position="27"/>
    </location>
</feature>
<name>A0A518DJ87_9BACT</name>
<feature type="chain" id="PRO_5021715634" description="3-keto-alpha-glucoside-1,2-lyase/3-keto-2-hydroxy-glucal hydratase domain-containing protein" evidence="1">
    <location>
        <begin position="28"/>
        <end position="274"/>
    </location>
</feature>
<organism evidence="3 4">
    <name type="scientific">Pirellulimonas nuda</name>
    <dbReference type="NCBI Taxonomy" id="2528009"/>
    <lineage>
        <taxon>Bacteria</taxon>
        <taxon>Pseudomonadati</taxon>
        <taxon>Planctomycetota</taxon>
        <taxon>Planctomycetia</taxon>
        <taxon>Pirellulales</taxon>
        <taxon>Lacipirellulaceae</taxon>
        <taxon>Pirellulimonas</taxon>
    </lineage>
</organism>
<dbReference type="Proteomes" id="UP000317429">
    <property type="component" value="Chromosome"/>
</dbReference>
<dbReference type="GO" id="GO:0016787">
    <property type="term" value="F:hydrolase activity"/>
    <property type="evidence" value="ECO:0007669"/>
    <property type="project" value="InterPro"/>
</dbReference>
<dbReference type="Pfam" id="PF06439">
    <property type="entry name" value="3keto-disac_hyd"/>
    <property type="match status" value="1"/>
</dbReference>
<dbReference type="AlphaFoldDB" id="A0A518DJ87"/>
<accession>A0A518DJ87</accession>
<evidence type="ECO:0000259" key="2">
    <source>
        <dbReference type="Pfam" id="PF06439"/>
    </source>
</evidence>
<dbReference type="RefSeq" id="WP_145291704.1">
    <property type="nucleotide sequence ID" value="NZ_CP036291.1"/>
</dbReference>
<evidence type="ECO:0000313" key="4">
    <source>
        <dbReference type="Proteomes" id="UP000317429"/>
    </source>
</evidence>
<dbReference type="InterPro" id="IPR010496">
    <property type="entry name" value="AL/BT2_dom"/>
</dbReference>
<dbReference type="EMBL" id="CP036291">
    <property type="protein sequence ID" value="QDU91533.1"/>
    <property type="molecule type" value="Genomic_DNA"/>
</dbReference>
<keyword evidence="4" id="KW-1185">Reference proteome</keyword>
<sequence precursor="true">MRSLRCLALAALTLGAAALTAALPARAENQNPRLPNGWRVHDMTRPAPERVEVKPDPAQPPSDAAVLFDGSGFAAWEGASQQFSPNGEVPWKLADGVMEIAGQGGVRTKEKFGDIQLHLEWASPNPHTGEAAQRRGNSGVFLMGRYEIQIMDGFENDAYADGMMGAVYGQTPPMVNACRRPGEWQTFDIFFTAPKFAGGETVEPAYVTVLHNGVLVQNHTPVLGATQHNLLPHYTPHAGQQPIVLQNHGEAVRLRNIWVRRLNDRNTRPAPTQE</sequence>
<dbReference type="OrthoDB" id="176168at2"/>
<evidence type="ECO:0000256" key="1">
    <source>
        <dbReference type="SAM" id="SignalP"/>
    </source>
</evidence>
<feature type="domain" description="3-keto-alpha-glucoside-1,2-lyase/3-keto-2-hydroxy-glucal hydratase" evidence="2">
    <location>
        <begin position="64"/>
        <end position="260"/>
    </location>
</feature>
<keyword evidence="1" id="KW-0732">Signal</keyword>
<dbReference type="Gene3D" id="2.60.120.560">
    <property type="entry name" value="Exo-inulinase, domain 1"/>
    <property type="match status" value="1"/>
</dbReference>
<protein>
    <recommendedName>
        <fullName evidence="2">3-keto-alpha-glucoside-1,2-lyase/3-keto-2-hydroxy-glucal hydratase domain-containing protein</fullName>
    </recommendedName>
</protein>